<dbReference type="InterPro" id="IPR016039">
    <property type="entry name" value="Thiolase-like"/>
</dbReference>
<dbReference type="SUPFAM" id="SSF53901">
    <property type="entry name" value="Thiolase-like"/>
    <property type="match status" value="1"/>
</dbReference>
<organism evidence="1 2">
    <name type="scientific">Actinoallomurus spadix</name>
    <dbReference type="NCBI Taxonomy" id="79912"/>
    <lineage>
        <taxon>Bacteria</taxon>
        <taxon>Bacillati</taxon>
        <taxon>Actinomycetota</taxon>
        <taxon>Actinomycetes</taxon>
        <taxon>Streptosporangiales</taxon>
        <taxon>Thermomonosporaceae</taxon>
        <taxon>Actinoallomurus</taxon>
    </lineage>
</organism>
<dbReference type="Proteomes" id="UP001501822">
    <property type="component" value="Unassembled WGS sequence"/>
</dbReference>
<gene>
    <name evidence="1" type="ORF">GCM10010151_60510</name>
</gene>
<protein>
    <recommendedName>
        <fullName evidence="3">3-oxoacyl-ACP synthase</fullName>
    </recommendedName>
</protein>
<dbReference type="CDD" id="cd00827">
    <property type="entry name" value="init_cond_enzymes"/>
    <property type="match status" value="1"/>
</dbReference>
<dbReference type="EMBL" id="BAAABM010000056">
    <property type="protein sequence ID" value="GAA0362394.1"/>
    <property type="molecule type" value="Genomic_DNA"/>
</dbReference>
<dbReference type="PANTHER" id="PTHR34069">
    <property type="entry name" value="3-OXOACYL-[ACYL-CARRIER-PROTEIN] SYNTHASE 3"/>
    <property type="match status" value="1"/>
</dbReference>
<dbReference type="RefSeq" id="WP_252806122.1">
    <property type="nucleotide sequence ID" value="NZ_BAAABM010000056.1"/>
</dbReference>
<proteinExistence type="predicted"/>
<evidence type="ECO:0008006" key="3">
    <source>
        <dbReference type="Google" id="ProtNLM"/>
    </source>
</evidence>
<sequence>MRLVEPVAIAGSALCLPLERDSAEQALARGSVTPAVVRAEGIQALRVCAPDETSSELAARTITSALARAKVDPSSVDLLAYGWLFERDERLAPNRLAQLVGVRSGAAFGVRQMSNGGAAALELVARSLVTDPAVRTAVAVTSDSFRELPYDRWLSTPPLGDGAASVVLTRGSGPCVLRAITSVGDPGLELRYPGRDPFAPLSPEDGTTTAWGDASVTRGIRQCVADVVTRVLSQANLAPDDSRIALVRSSRVGRTTVRHLLTAALPRPLRSKVVVPGEETGHLGAGDLLANLAEFELPRPGQFHLLISVGAGLTATAAVVEGKVEPAN</sequence>
<dbReference type="PANTHER" id="PTHR34069:SF2">
    <property type="entry name" value="BETA-KETOACYL-[ACYL-CARRIER-PROTEIN] SYNTHASE III"/>
    <property type="match status" value="1"/>
</dbReference>
<accession>A0ABN0XFI4</accession>
<keyword evidence="2" id="KW-1185">Reference proteome</keyword>
<dbReference type="Gene3D" id="3.40.47.10">
    <property type="match status" value="2"/>
</dbReference>
<comment type="caution">
    <text evidence="1">The sequence shown here is derived from an EMBL/GenBank/DDBJ whole genome shotgun (WGS) entry which is preliminary data.</text>
</comment>
<evidence type="ECO:0000313" key="1">
    <source>
        <dbReference type="EMBL" id="GAA0362394.1"/>
    </source>
</evidence>
<reference evidence="1 2" key="1">
    <citation type="journal article" date="2019" name="Int. J. Syst. Evol. Microbiol.">
        <title>The Global Catalogue of Microorganisms (GCM) 10K type strain sequencing project: providing services to taxonomists for standard genome sequencing and annotation.</title>
        <authorList>
            <consortium name="The Broad Institute Genomics Platform"/>
            <consortium name="The Broad Institute Genome Sequencing Center for Infectious Disease"/>
            <person name="Wu L."/>
            <person name="Ma J."/>
        </authorList>
    </citation>
    <scope>NUCLEOTIDE SEQUENCE [LARGE SCALE GENOMIC DNA]</scope>
    <source>
        <strain evidence="1 2">JCM 3146</strain>
    </source>
</reference>
<evidence type="ECO:0000313" key="2">
    <source>
        <dbReference type="Proteomes" id="UP001501822"/>
    </source>
</evidence>
<name>A0ABN0XFI4_9ACTN</name>